<keyword evidence="1" id="KW-0479">Metal-binding</keyword>
<dbReference type="Gene3D" id="1.10.220.150">
    <property type="entry name" value="Arf GTPase activating protein"/>
    <property type="match status" value="1"/>
</dbReference>
<evidence type="ECO:0000259" key="7">
    <source>
        <dbReference type="PROSITE" id="PS50115"/>
    </source>
</evidence>
<dbReference type="InterPro" id="IPR038508">
    <property type="entry name" value="ArfGAP_dom_sf"/>
</dbReference>
<dbReference type="PROSITE" id="PS50115">
    <property type="entry name" value="ARFGAP"/>
    <property type="match status" value="1"/>
</dbReference>
<feature type="region of interest" description="Disordered" evidence="5">
    <location>
        <begin position="354"/>
        <end position="439"/>
    </location>
</feature>
<feature type="compositionally biased region" description="Pro residues" evidence="5">
    <location>
        <begin position="97"/>
        <end position="110"/>
    </location>
</feature>
<evidence type="ECO:0000256" key="1">
    <source>
        <dbReference type="ARBA" id="ARBA00022723"/>
    </source>
</evidence>
<keyword evidence="9" id="KW-1185">Reference proteome</keyword>
<dbReference type="InterPro" id="IPR001164">
    <property type="entry name" value="ArfGAP_dom"/>
</dbReference>
<feature type="region of interest" description="Disordered" evidence="5">
    <location>
        <begin position="659"/>
        <end position="731"/>
    </location>
</feature>
<evidence type="ECO:0000256" key="3">
    <source>
        <dbReference type="ARBA" id="ARBA00022833"/>
    </source>
</evidence>
<evidence type="ECO:0000256" key="2">
    <source>
        <dbReference type="ARBA" id="ARBA00022771"/>
    </source>
</evidence>
<dbReference type="SUPFAM" id="SSF103657">
    <property type="entry name" value="BAR/IMD domain-like"/>
    <property type="match status" value="1"/>
</dbReference>
<evidence type="ECO:0000313" key="9">
    <source>
        <dbReference type="Proteomes" id="UP000243876"/>
    </source>
</evidence>
<evidence type="ECO:0000313" key="8">
    <source>
        <dbReference type="EMBL" id="CEQ38723.1"/>
    </source>
</evidence>
<dbReference type="SUPFAM" id="SSF50729">
    <property type="entry name" value="PH domain-like"/>
    <property type="match status" value="1"/>
</dbReference>
<dbReference type="SMART" id="SM00105">
    <property type="entry name" value="ArfGap"/>
    <property type="match status" value="1"/>
</dbReference>
<evidence type="ECO:0000256" key="5">
    <source>
        <dbReference type="SAM" id="MobiDB-lite"/>
    </source>
</evidence>
<feature type="compositionally biased region" description="Basic and acidic residues" evidence="5">
    <location>
        <begin position="427"/>
        <end position="439"/>
    </location>
</feature>
<name>A0A0D6EG31_SPOSA</name>
<gene>
    <name evidence="8" type="primary">SPOSA6832_00171</name>
</gene>
<dbReference type="GO" id="GO:0008270">
    <property type="term" value="F:zinc ion binding"/>
    <property type="evidence" value="ECO:0007669"/>
    <property type="project" value="UniProtKB-KW"/>
</dbReference>
<dbReference type="InterPro" id="IPR037278">
    <property type="entry name" value="ARFGAP/RecO"/>
</dbReference>
<evidence type="ECO:0000259" key="6">
    <source>
        <dbReference type="PROSITE" id="PS50003"/>
    </source>
</evidence>
<feature type="domain" description="PH" evidence="6">
    <location>
        <begin position="515"/>
        <end position="621"/>
    </location>
</feature>
<dbReference type="Pfam" id="PF16746">
    <property type="entry name" value="BAR_3"/>
    <property type="match status" value="1"/>
</dbReference>
<feature type="domain" description="Arf-GAP" evidence="7">
    <location>
        <begin position="866"/>
        <end position="1031"/>
    </location>
</feature>
<dbReference type="SMART" id="SM00233">
    <property type="entry name" value="PH"/>
    <property type="match status" value="1"/>
</dbReference>
<dbReference type="EMBL" id="CENE01000001">
    <property type="protein sequence ID" value="CEQ38723.1"/>
    <property type="molecule type" value="Genomic_DNA"/>
</dbReference>
<dbReference type="InterPro" id="IPR004148">
    <property type="entry name" value="BAR_dom"/>
</dbReference>
<dbReference type="Gene3D" id="2.30.29.30">
    <property type="entry name" value="Pleckstrin-homology domain (PH domain)/Phosphotyrosine-binding domain (PTB)"/>
    <property type="match status" value="1"/>
</dbReference>
<dbReference type="PRINTS" id="PR00405">
    <property type="entry name" value="REVINTRACTNG"/>
</dbReference>
<accession>A0A0D6EG31</accession>
<dbReference type="InterPro" id="IPR011993">
    <property type="entry name" value="PH-like_dom_sf"/>
</dbReference>
<dbReference type="GO" id="GO:0005096">
    <property type="term" value="F:GTPase activator activity"/>
    <property type="evidence" value="ECO:0007669"/>
    <property type="project" value="InterPro"/>
</dbReference>
<dbReference type="InterPro" id="IPR045258">
    <property type="entry name" value="ACAP1/2/3-like"/>
</dbReference>
<feature type="region of interest" description="Disordered" evidence="5">
    <location>
        <begin position="775"/>
        <end position="818"/>
    </location>
</feature>
<keyword evidence="3" id="KW-0862">Zinc</keyword>
<dbReference type="Pfam" id="PF00169">
    <property type="entry name" value="PH"/>
    <property type="match status" value="1"/>
</dbReference>
<feature type="region of interest" description="Disordered" evidence="5">
    <location>
        <begin position="1027"/>
        <end position="1062"/>
    </location>
</feature>
<dbReference type="PROSITE" id="PS50003">
    <property type="entry name" value="PH_DOMAIN"/>
    <property type="match status" value="1"/>
</dbReference>
<protein>
    <submittedName>
        <fullName evidence="8">SPOSA6832_00171-mRNA-1:cds</fullName>
    </submittedName>
</protein>
<dbReference type="GO" id="GO:0005737">
    <property type="term" value="C:cytoplasm"/>
    <property type="evidence" value="ECO:0007669"/>
    <property type="project" value="InterPro"/>
</dbReference>
<feature type="compositionally biased region" description="Polar residues" evidence="5">
    <location>
        <begin position="775"/>
        <end position="809"/>
    </location>
</feature>
<keyword evidence="2 4" id="KW-0863">Zinc-finger</keyword>
<dbReference type="SUPFAM" id="SSF57863">
    <property type="entry name" value="ArfGap/RecO-like zinc finger"/>
    <property type="match status" value="1"/>
</dbReference>
<dbReference type="PANTHER" id="PTHR23180:SF160">
    <property type="entry name" value="ADP-RIBOSYLATION FACTOR GTPASE-ACTIVATING PROTEIN EFFECTOR PROTEIN 1"/>
    <property type="match status" value="1"/>
</dbReference>
<dbReference type="Proteomes" id="UP000243876">
    <property type="component" value="Unassembled WGS sequence"/>
</dbReference>
<dbReference type="CDD" id="cd08204">
    <property type="entry name" value="ArfGap"/>
    <property type="match status" value="1"/>
</dbReference>
<proteinExistence type="predicted"/>
<dbReference type="AlphaFoldDB" id="A0A0D6EG31"/>
<dbReference type="OrthoDB" id="10266696at2759"/>
<feature type="compositionally biased region" description="Polar residues" evidence="5">
    <location>
        <begin position="365"/>
        <end position="389"/>
    </location>
</feature>
<dbReference type="Pfam" id="PF01412">
    <property type="entry name" value="ArfGap"/>
    <property type="match status" value="1"/>
</dbReference>
<dbReference type="InterPro" id="IPR027267">
    <property type="entry name" value="AH/BAR_dom_sf"/>
</dbReference>
<sequence length="1062" mass="113979">MPPLAIQVNVNSTHGEVGTATPRTDSPPPLSPTLPEPVKTPVHARFATSTLPPPLPSPKPIKVAAVPRYRTPSRSRSLPVDANLPAPPASPSDVVMPAPPPPVAAAPVAPPLAFAAARESPRQELPPTPEPQPALEDGPLFRAHLASLERRATSLRSSLKKLGRALEASHAALQATLAAQATVDEALDDLSAGAGGLMSGSETLGGLFERDLKAARELNRRRIERDVDRGREMGERVKGAVDRIKGVEERRKAFEGESKRYYEDLAKYLGRGESDTAKVAALDARQADRAASFRQYRVDYFSFVEGLVASEEHAVETWLRTWADVKDDELSKEPFTGRPDRRTDDREPVDEAIDHGALSDGAGSVTASASGMSAFSQATSPSIPSTAGNPTLPPVSHEDSDKSHRRRRTSLPHWGLGPAPHTATAGSDREREAGSDRKRDRFKGFLKTSLAHAQNSLSSALPTSNSSNVLFSPSADAFSRSAPAASASATPPTSSSVTLAVPASMSAPYPSSTQPRKKEGFLYATEVGQKHSTSGDGGARYNRYWVVLSEGQLVEYDRWTDALSVHGTPINLRYATARASKQAGERRFCFEVLTPQLRRVFQATSEQECADWVAAISRSVESLLNGTSSVRHFDSAHLNGATSPYSHYNDFGSSLSLATGSTSHPLPTSELPPLPTSPKHRLNPFLSRHTSLGHSRKGSASGLSKKDKRRSQQSPPVPSLTIGEEEEAPADRAFFDTASRRGVYALSEGSVTTSLPQRPLLDGLGIPFPSLPTPRATSSLSPFSSNLAASHSSPNLLMPRSRSTTSPSEGGSDDVPSDLDDLDCVSILSAQDRAISDAVKGWASSANAESRTQEEREKELMESKFRNAVRAARVAESEELGNQRCADCRAREPRWASWSLGIVLCIGIHRSLGTHISKVRSIELDGQSPVFPLMLCSVLTLVSRCLTDWSDEQLALMESIGNAHSNAFFEAEMPPGTVEALTDSCVSLFPSFSPLARDTDGDVLPFHRTVAPFVKQKYVEKRWIPVPSSGGPSSSATFSSFASPSTPSLPNSSTFPPAASFT</sequence>
<dbReference type="InterPro" id="IPR001849">
    <property type="entry name" value="PH_domain"/>
</dbReference>
<dbReference type="Gene3D" id="1.20.1270.60">
    <property type="entry name" value="Arfaptin homology (AH) domain/BAR domain"/>
    <property type="match status" value="1"/>
</dbReference>
<feature type="compositionally biased region" description="Low complexity" evidence="5">
    <location>
        <begin position="659"/>
        <end position="669"/>
    </location>
</feature>
<evidence type="ECO:0000256" key="4">
    <source>
        <dbReference type="PROSITE-ProRule" id="PRU00288"/>
    </source>
</evidence>
<feature type="compositionally biased region" description="Pro residues" evidence="5">
    <location>
        <begin position="25"/>
        <end position="35"/>
    </location>
</feature>
<dbReference type="PANTHER" id="PTHR23180">
    <property type="entry name" value="CENTAURIN/ARF"/>
    <property type="match status" value="1"/>
</dbReference>
<reference evidence="9" key="1">
    <citation type="submission" date="2015-02" db="EMBL/GenBank/DDBJ databases">
        <authorList>
            <person name="Gon?alves P."/>
        </authorList>
    </citation>
    <scope>NUCLEOTIDE SEQUENCE [LARGE SCALE GENOMIC DNA]</scope>
</reference>
<feature type="non-terminal residue" evidence="8">
    <location>
        <position position="1"/>
    </location>
</feature>
<organism evidence="8 9">
    <name type="scientific">Sporidiobolus salmonicolor</name>
    <name type="common">Yeast-like fungus</name>
    <name type="synonym">Sporobolomyces salmonicolor</name>
    <dbReference type="NCBI Taxonomy" id="5005"/>
    <lineage>
        <taxon>Eukaryota</taxon>
        <taxon>Fungi</taxon>
        <taxon>Dikarya</taxon>
        <taxon>Basidiomycota</taxon>
        <taxon>Pucciniomycotina</taxon>
        <taxon>Microbotryomycetes</taxon>
        <taxon>Sporidiobolales</taxon>
        <taxon>Sporidiobolaceae</taxon>
        <taxon>Sporobolomyces</taxon>
    </lineage>
</organism>
<feature type="region of interest" description="Disordered" evidence="5">
    <location>
        <begin position="1"/>
        <end position="140"/>
    </location>
</feature>